<sequence>MCNGIKKYLCLLFVTILTACSIHPPLEIAQLPTSIEFEQATYQQIRLDNLGKVIRAVYRPLSPSLQAKDRYIEIFQDLQQDFAKTDPYFVQRKALRQRTFTQNQLQYFALMVQHQQLLGFVLYPPIPQSLNYQVDVFRGENKESCGFLQIQYSQIFPLSALKGKTEQQLFQQFIQQVAKPKLLALSKISIPWRCYAR</sequence>
<proteinExistence type="predicted"/>
<dbReference type="PROSITE" id="PS51257">
    <property type="entry name" value="PROKAR_LIPOPROTEIN"/>
    <property type="match status" value="1"/>
</dbReference>
<protein>
    <submittedName>
        <fullName evidence="1">Uncharacterized protein</fullName>
    </submittedName>
</protein>
<organism evidence="1 2">
    <name type="scientific">Mergibacter septicus</name>
    <dbReference type="NCBI Taxonomy" id="221402"/>
    <lineage>
        <taxon>Bacteria</taxon>
        <taxon>Pseudomonadati</taxon>
        <taxon>Pseudomonadota</taxon>
        <taxon>Gammaproteobacteria</taxon>
        <taxon>Pasteurellales</taxon>
        <taxon>Pasteurellaceae</taxon>
        <taxon>Mergibacter</taxon>
    </lineage>
</organism>
<reference evidence="1" key="1">
    <citation type="submission" date="2017-06" db="EMBL/GenBank/DDBJ databases">
        <title>Genome sequencing of pathogenic and non-pathogenic strains within Bisgaard taxon 40.</title>
        <authorList>
            <person name="Ladner J.T."/>
            <person name="Lovett S.P."/>
            <person name="Koroleva G."/>
            <person name="Lorch J.M."/>
        </authorList>
    </citation>
    <scope>NUCLEOTIDE SEQUENCE</scope>
    <source>
        <strain evidence="1">27576-1-I1</strain>
    </source>
</reference>
<accession>A0A8D4J0Q0</accession>
<keyword evidence="2" id="KW-1185">Reference proteome</keyword>
<dbReference type="Proteomes" id="UP000955338">
    <property type="component" value="Chromosome"/>
</dbReference>
<dbReference type="RefSeq" id="WP_261920428.1">
    <property type="nucleotide sequence ID" value="NZ_CP022011.1"/>
</dbReference>
<gene>
    <name evidence="1" type="ORF">CEP48_06230</name>
</gene>
<dbReference type="EMBL" id="CP022011">
    <property type="protein sequence ID" value="QDJ15050.1"/>
    <property type="molecule type" value="Genomic_DNA"/>
</dbReference>
<name>A0A8D4J0Q0_9PAST</name>
<evidence type="ECO:0000313" key="2">
    <source>
        <dbReference type="Proteomes" id="UP000955338"/>
    </source>
</evidence>
<evidence type="ECO:0000313" key="1">
    <source>
        <dbReference type="EMBL" id="QDJ15050.1"/>
    </source>
</evidence>
<dbReference type="AlphaFoldDB" id="A0A8D4J0Q0"/>